<name>A0A1H0CWL5_ALLAB</name>
<dbReference type="NCBIfam" id="TIGR03083">
    <property type="entry name" value="maleylpyruvate isomerase family mycothiol-dependent enzyme"/>
    <property type="match status" value="1"/>
</dbReference>
<dbReference type="AlphaFoldDB" id="A0A1H0CWL5"/>
<keyword evidence="2" id="KW-0413">Isomerase</keyword>
<protein>
    <submittedName>
        <fullName evidence="2">Maleylpyruvate isomerase</fullName>
    </submittedName>
</protein>
<dbReference type="STRING" id="211114.SAMN04489726_7452"/>
<accession>A0A1H0CWL5</accession>
<evidence type="ECO:0000259" key="1">
    <source>
        <dbReference type="Pfam" id="PF11716"/>
    </source>
</evidence>
<dbReference type="eggNOG" id="ENOG5031RF6">
    <property type="taxonomic scope" value="Bacteria"/>
</dbReference>
<dbReference type="EMBL" id="LT629701">
    <property type="protein sequence ID" value="SDN62031.1"/>
    <property type="molecule type" value="Genomic_DNA"/>
</dbReference>
<organism evidence="2 3">
    <name type="scientific">Allokutzneria albata</name>
    <name type="common">Kibdelosporangium albatum</name>
    <dbReference type="NCBI Taxonomy" id="211114"/>
    <lineage>
        <taxon>Bacteria</taxon>
        <taxon>Bacillati</taxon>
        <taxon>Actinomycetota</taxon>
        <taxon>Actinomycetes</taxon>
        <taxon>Pseudonocardiales</taxon>
        <taxon>Pseudonocardiaceae</taxon>
        <taxon>Allokutzneria</taxon>
    </lineage>
</organism>
<dbReference type="SUPFAM" id="SSF109854">
    <property type="entry name" value="DinB/YfiT-like putative metalloenzymes"/>
    <property type="match status" value="1"/>
</dbReference>
<dbReference type="Proteomes" id="UP000183376">
    <property type="component" value="Chromosome I"/>
</dbReference>
<evidence type="ECO:0000313" key="2">
    <source>
        <dbReference type="EMBL" id="SDN62031.1"/>
    </source>
</evidence>
<evidence type="ECO:0000313" key="3">
    <source>
        <dbReference type="Proteomes" id="UP000183376"/>
    </source>
</evidence>
<dbReference type="Pfam" id="PF11716">
    <property type="entry name" value="MDMPI_N"/>
    <property type="match status" value="1"/>
</dbReference>
<reference evidence="2 3" key="1">
    <citation type="submission" date="2016-10" db="EMBL/GenBank/DDBJ databases">
        <authorList>
            <person name="de Groot N.N."/>
        </authorList>
    </citation>
    <scope>NUCLEOTIDE SEQUENCE [LARGE SCALE GENOMIC DNA]</scope>
    <source>
        <strain evidence="2 3">DSM 44149</strain>
    </source>
</reference>
<keyword evidence="3" id="KW-1185">Reference proteome</keyword>
<gene>
    <name evidence="2" type="ORF">SAMN04489726_7452</name>
</gene>
<keyword evidence="2" id="KW-0670">Pyruvate</keyword>
<proteinExistence type="predicted"/>
<dbReference type="InterPro" id="IPR024344">
    <property type="entry name" value="MDMPI_metal-binding"/>
</dbReference>
<dbReference type="GO" id="GO:0046872">
    <property type="term" value="F:metal ion binding"/>
    <property type="evidence" value="ECO:0007669"/>
    <property type="project" value="InterPro"/>
</dbReference>
<feature type="domain" description="Mycothiol-dependent maleylpyruvate isomerase metal-binding" evidence="1">
    <location>
        <begin position="8"/>
        <end position="141"/>
    </location>
</feature>
<dbReference type="InterPro" id="IPR034660">
    <property type="entry name" value="DinB/YfiT-like"/>
</dbReference>
<sequence length="197" mass="20972">MAVTRRLAEIGKGHRRLLSLVDGADLAAPSALPGWSRLHVVVHVANLAAAFTRQAEYALAGRTIEVYDGGAAGRAAAIEAGAARPAEEALRGLSAATTELERVWGTAGEADWRRPVSYRQGDLAGTVLAYWRELEVHTADLDLGYRTSDWPDELCAHLEEFLGSRLPEGAGLVGTAQERAAQLAGRAPCPVDLGPWP</sequence>
<dbReference type="Gene3D" id="1.20.120.450">
    <property type="entry name" value="dinb family like domain"/>
    <property type="match status" value="1"/>
</dbReference>
<dbReference type="InterPro" id="IPR017517">
    <property type="entry name" value="Maleyloyr_isom"/>
</dbReference>
<dbReference type="GO" id="GO:0016853">
    <property type="term" value="F:isomerase activity"/>
    <property type="evidence" value="ECO:0007669"/>
    <property type="project" value="UniProtKB-KW"/>
</dbReference>